<dbReference type="PANTHER" id="PTHR35936">
    <property type="entry name" value="MEMBRANE-BOUND LYTIC MUREIN TRANSGLYCOSYLASE F"/>
    <property type="match status" value="1"/>
</dbReference>
<dbReference type="SMART" id="SM00062">
    <property type="entry name" value="PBPb"/>
    <property type="match status" value="1"/>
</dbReference>
<dbReference type="EMBL" id="CP137640">
    <property type="protein sequence ID" value="WVX79408.1"/>
    <property type="molecule type" value="Genomic_DNA"/>
</dbReference>
<comment type="similarity">
    <text evidence="2 6">Belongs to the bacterial solute-binding protein 3 family.</text>
</comment>
<keyword evidence="11" id="KW-1185">Reference proteome</keyword>
<evidence type="ECO:0000256" key="3">
    <source>
        <dbReference type="ARBA" id="ARBA00022729"/>
    </source>
</evidence>
<sequence length="276" mass="29958">MKKIILTFLFAALVVIVAACGTQPDLPENSKASGNDSETSGDTLAQIKEKGVLTIGVDDTFPPMEYRNDKNELVGYDIEFAEALGKELGVKVKFVPSAWDGILPGLDAKRFDIVLSSMNITEEREKEVDFVKYFGAGQIIAVASGNPLNIQSVEDLKGKVVGVQMASTGETAAESIEGIKEIKKYNTNTDVFNDMGLGRVDAAVIGEMVGRYYMTTKPGAFEVVGESFQVQPMGIAVRKSDPELSDALEKAVQTLKDNGTLKEISQEWFEADITQK</sequence>
<dbReference type="InterPro" id="IPR001638">
    <property type="entry name" value="Solute-binding_3/MltF_N"/>
</dbReference>
<dbReference type="CDD" id="cd13530">
    <property type="entry name" value="PBP2_peptides_like"/>
    <property type="match status" value="1"/>
</dbReference>
<dbReference type="Pfam" id="PF00497">
    <property type="entry name" value="SBP_bac_3"/>
    <property type="match status" value="1"/>
</dbReference>
<dbReference type="PANTHER" id="PTHR35936:SF19">
    <property type="entry name" value="AMINO-ACID-BINDING PROTEIN YXEM-RELATED"/>
    <property type="match status" value="1"/>
</dbReference>
<name>A0ABZ2C7V4_9BACI</name>
<keyword evidence="3 7" id="KW-0732">Signal</keyword>
<dbReference type="Gene3D" id="3.40.190.10">
    <property type="entry name" value="Periplasmic binding protein-like II"/>
    <property type="match status" value="2"/>
</dbReference>
<organism evidence="10 11">
    <name type="scientific">Niallia oryzisoli</name>
    <dbReference type="NCBI Taxonomy" id="1737571"/>
    <lineage>
        <taxon>Bacteria</taxon>
        <taxon>Bacillati</taxon>
        <taxon>Bacillota</taxon>
        <taxon>Bacilli</taxon>
        <taxon>Bacillales</taxon>
        <taxon>Bacillaceae</taxon>
        <taxon>Niallia</taxon>
    </lineage>
</organism>
<evidence type="ECO:0000256" key="2">
    <source>
        <dbReference type="ARBA" id="ARBA00010333"/>
    </source>
</evidence>
<dbReference type="Proteomes" id="UP001357223">
    <property type="component" value="Chromosome"/>
</dbReference>
<dbReference type="RefSeq" id="WP_338448342.1">
    <property type="nucleotide sequence ID" value="NZ_CP137640.1"/>
</dbReference>
<feature type="chain" id="PRO_5045624348" evidence="7">
    <location>
        <begin position="20"/>
        <end position="276"/>
    </location>
</feature>
<dbReference type="InterPro" id="IPR001320">
    <property type="entry name" value="Iontro_rcpt_C"/>
</dbReference>
<dbReference type="PROSITE" id="PS01039">
    <property type="entry name" value="SBP_BACTERIAL_3"/>
    <property type="match status" value="1"/>
</dbReference>
<evidence type="ECO:0000313" key="11">
    <source>
        <dbReference type="Proteomes" id="UP001357223"/>
    </source>
</evidence>
<evidence type="ECO:0000256" key="1">
    <source>
        <dbReference type="ARBA" id="ARBA00004196"/>
    </source>
</evidence>
<gene>
    <name evidence="10" type="ORF">R4Z09_19120</name>
</gene>
<feature type="domain" description="Ionotropic glutamate receptor C-terminal" evidence="9">
    <location>
        <begin position="52"/>
        <end position="271"/>
    </location>
</feature>
<proteinExistence type="inferred from homology"/>
<evidence type="ECO:0000259" key="8">
    <source>
        <dbReference type="SMART" id="SM00062"/>
    </source>
</evidence>
<dbReference type="SMART" id="SM00079">
    <property type="entry name" value="PBPe"/>
    <property type="match status" value="1"/>
</dbReference>
<evidence type="ECO:0000256" key="7">
    <source>
        <dbReference type="SAM" id="SignalP"/>
    </source>
</evidence>
<evidence type="ECO:0000256" key="5">
    <source>
        <dbReference type="ARBA" id="ARBA00023288"/>
    </source>
</evidence>
<keyword evidence="5" id="KW-0449">Lipoprotein</keyword>
<dbReference type="InterPro" id="IPR018313">
    <property type="entry name" value="SBP_3_CS"/>
</dbReference>
<protein>
    <submittedName>
        <fullName evidence="10">ABC transporter substrate-binding protein</fullName>
    </submittedName>
</protein>
<reference evidence="10 11" key="1">
    <citation type="submission" date="2023-10" db="EMBL/GenBank/DDBJ databases">
        <title>Niallia locisalis sp.nov. isolated from a salt pond sample.</title>
        <authorList>
            <person name="Li X.-J."/>
            <person name="Dong L."/>
        </authorList>
    </citation>
    <scope>NUCLEOTIDE SEQUENCE [LARGE SCALE GENOMIC DNA]</scope>
    <source>
        <strain evidence="10 11">DSM 29761</strain>
    </source>
</reference>
<evidence type="ECO:0000256" key="4">
    <source>
        <dbReference type="ARBA" id="ARBA00023139"/>
    </source>
</evidence>
<comment type="subcellular location">
    <subcellularLocation>
        <location evidence="1">Cell envelope</location>
    </subcellularLocation>
</comment>
<evidence type="ECO:0000256" key="6">
    <source>
        <dbReference type="RuleBase" id="RU003744"/>
    </source>
</evidence>
<accession>A0ABZ2C7V4</accession>
<dbReference type="PROSITE" id="PS51257">
    <property type="entry name" value="PROKAR_LIPOPROTEIN"/>
    <property type="match status" value="1"/>
</dbReference>
<dbReference type="SUPFAM" id="SSF53850">
    <property type="entry name" value="Periplasmic binding protein-like II"/>
    <property type="match status" value="1"/>
</dbReference>
<feature type="signal peptide" evidence="7">
    <location>
        <begin position="1"/>
        <end position="19"/>
    </location>
</feature>
<evidence type="ECO:0000259" key="9">
    <source>
        <dbReference type="SMART" id="SM00079"/>
    </source>
</evidence>
<feature type="domain" description="Solute-binding protein family 3/N-terminal" evidence="8">
    <location>
        <begin position="52"/>
        <end position="272"/>
    </location>
</feature>
<keyword evidence="4" id="KW-0564">Palmitate</keyword>
<evidence type="ECO:0000313" key="10">
    <source>
        <dbReference type="EMBL" id="WVX79408.1"/>
    </source>
</evidence>